<keyword evidence="7" id="KW-1185">Reference proteome</keyword>
<dbReference type="InterPro" id="IPR009056">
    <property type="entry name" value="Cyt_c-like_dom"/>
</dbReference>
<keyword evidence="1 4" id="KW-0349">Heme</keyword>
<evidence type="ECO:0000259" key="5">
    <source>
        <dbReference type="PROSITE" id="PS51007"/>
    </source>
</evidence>
<dbReference type="GO" id="GO:0120147">
    <property type="term" value="F:formylglycine-generating oxidase activity"/>
    <property type="evidence" value="ECO:0007669"/>
    <property type="project" value="TreeGrafter"/>
</dbReference>
<dbReference type="InterPro" id="IPR036909">
    <property type="entry name" value="Cyt_c-like_dom_sf"/>
</dbReference>
<dbReference type="Gene3D" id="3.90.1580.10">
    <property type="entry name" value="paralog of FGE (formylglycine-generating enzyme)"/>
    <property type="match status" value="1"/>
</dbReference>
<organism evidence="6 7">
    <name type="scientific">Candidatus Nitrospira nitrificans</name>
    <dbReference type="NCBI Taxonomy" id="1742973"/>
    <lineage>
        <taxon>Bacteria</taxon>
        <taxon>Pseudomonadati</taxon>
        <taxon>Nitrospirota</taxon>
        <taxon>Nitrospiria</taxon>
        <taxon>Nitrospirales</taxon>
        <taxon>Nitrospiraceae</taxon>
        <taxon>Nitrospira</taxon>
    </lineage>
</organism>
<evidence type="ECO:0000256" key="4">
    <source>
        <dbReference type="PROSITE-ProRule" id="PRU00433"/>
    </source>
</evidence>
<dbReference type="Gene3D" id="1.10.760.10">
    <property type="entry name" value="Cytochrome c-like domain"/>
    <property type="match status" value="1"/>
</dbReference>
<keyword evidence="2 4" id="KW-0479">Metal-binding</keyword>
<feature type="domain" description="Cytochrome c" evidence="5">
    <location>
        <begin position="53"/>
        <end position="139"/>
    </location>
</feature>
<keyword evidence="3 4" id="KW-0408">Iron</keyword>
<protein>
    <recommendedName>
        <fullName evidence="5">Cytochrome c domain-containing protein</fullName>
    </recommendedName>
</protein>
<evidence type="ECO:0000313" key="7">
    <source>
        <dbReference type="Proteomes" id="UP000198736"/>
    </source>
</evidence>
<dbReference type="EMBL" id="CZPZ01000006">
    <property type="protein sequence ID" value="CUS33648.1"/>
    <property type="molecule type" value="Genomic_DNA"/>
</dbReference>
<dbReference type="PANTHER" id="PTHR23150:SF19">
    <property type="entry name" value="FORMYLGLYCINE-GENERATING ENZYME"/>
    <property type="match status" value="1"/>
</dbReference>
<dbReference type="PANTHER" id="PTHR23150">
    <property type="entry name" value="SULFATASE MODIFYING FACTOR 1, 2"/>
    <property type="match status" value="1"/>
</dbReference>
<gene>
    <name evidence="6" type="ORF">COMA2_140006</name>
</gene>
<dbReference type="InterPro" id="IPR016187">
    <property type="entry name" value="CTDL_fold"/>
</dbReference>
<dbReference type="Proteomes" id="UP000198736">
    <property type="component" value="Unassembled WGS sequence"/>
</dbReference>
<dbReference type="GO" id="GO:0020037">
    <property type="term" value="F:heme binding"/>
    <property type="evidence" value="ECO:0007669"/>
    <property type="project" value="InterPro"/>
</dbReference>
<dbReference type="InterPro" id="IPR051043">
    <property type="entry name" value="Sulfatase_Mod_Factor_Kinase"/>
</dbReference>
<proteinExistence type="predicted"/>
<name>A0A0S4LAI7_9BACT</name>
<dbReference type="GO" id="GO:0009055">
    <property type="term" value="F:electron transfer activity"/>
    <property type="evidence" value="ECO:0007669"/>
    <property type="project" value="InterPro"/>
</dbReference>
<evidence type="ECO:0000256" key="1">
    <source>
        <dbReference type="ARBA" id="ARBA00022617"/>
    </source>
</evidence>
<dbReference type="AlphaFoldDB" id="A0A0S4LAI7"/>
<dbReference type="InterPro" id="IPR042095">
    <property type="entry name" value="SUMF_sf"/>
</dbReference>
<accession>A0A0S4LAI7</accession>
<dbReference type="GO" id="GO:0046872">
    <property type="term" value="F:metal ion binding"/>
    <property type="evidence" value="ECO:0007669"/>
    <property type="project" value="UniProtKB-KW"/>
</dbReference>
<sequence>MRSRMIGQCILVLVSGLTLSEGVASSGELMPLDPVPDAYAKKIMPGGWWIDPKVIKEGRDIYFGDAHPLVACHSCHGQDGRPVNSGGGLRDQNNVSRFSDSYWYWRVAEGIPKTPMTPWKSLLTEDQIWKVIAFIHTFSHKGKPSQHKDYKVEARSKKITVKDLAPMMLVPAGEFTMGSNEGNDDEKPVHQINLNAYYIDKYEVTVRQYEEFLEANSFDPPPSWTTMAHPSYENRPVVNVDWKDANNYCKWAGKRLPTEAEWEKAARGTDQRIYPWGNDAPSPQRANYGKTTWNNHAALVPVGQLEDGKSPYGIYDLAGNVWEWVSDWYDPDYYTTSPVRNPAGPETGKYKVLRGGSWDLAPENLRSAHRDFNVSSTADYDSPAYRNFNSGFRCAKSP</sequence>
<dbReference type="PROSITE" id="PS51007">
    <property type="entry name" value="CYTC"/>
    <property type="match status" value="1"/>
</dbReference>
<dbReference type="STRING" id="1742973.COMA2_140006"/>
<dbReference type="InterPro" id="IPR005532">
    <property type="entry name" value="SUMF_dom"/>
</dbReference>
<dbReference type="SUPFAM" id="SSF56436">
    <property type="entry name" value="C-type lectin-like"/>
    <property type="match status" value="1"/>
</dbReference>
<evidence type="ECO:0000313" key="6">
    <source>
        <dbReference type="EMBL" id="CUS33648.1"/>
    </source>
</evidence>
<dbReference type="Pfam" id="PF13442">
    <property type="entry name" value="Cytochrome_CBB3"/>
    <property type="match status" value="1"/>
</dbReference>
<evidence type="ECO:0000256" key="2">
    <source>
        <dbReference type="ARBA" id="ARBA00022723"/>
    </source>
</evidence>
<dbReference type="Pfam" id="PF03781">
    <property type="entry name" value="FGE-sulfatase"/>
    <property type="match status" value="1"/>
</dbReference>
<dbReference type="SUPFAM" id="SSF46626">
    <property type="entry name" value="Cytochrome c"/>
    <property type="match status" value="1"/>
</dbReference>
<evidence type="ECO:0000256" key="3">
    <source>
        <dbReference type="ARBA" id="ARBA00023004"/>
    </source>
</evidence>
<reference evidence="7" key="1">
    <citation type="submission" date="2015-10" db="EMBL/GenBank/DDBJ databases">
        <authorList>
            <person name="Luecker S."/>
            <person name="Luecker S."/>
        </authorList>
    </citation>
    <scope>NUCLEOTIDE SEQUENCE [LARGE SCALE GENOMIC DNA]</scope>
</reference>